<keyword evidence="10" id="KW-1185">Reference proteome</keyword>
<dbReference type="SMART" id="SM00388">
    <property type="entry name" value="HisKA"/>
    <property type="match status" value="1"/>
</dbReference>
<dbReference type="InterPro" id="IPR001789">
    <property type="entry name" value="Sig_transdc_resp-reg_receiver"/>
</dbReference>
<dbReference type="GO" id="GO:0000155">
    <property type="term" value="F:phosphorelay sensor kinase activity"/>
    <property type="evidence" value="ECO:0007669"/>
    <property type="project" value="InterPro"/>
</dbReference>
<dbReference type="InterPro" id="IPR003594">
    <property type="entry name" value="HATPase_dom"/>
</dbReference>
<gene>
    <name evidence="9" type="ORF">MNODULE_16970</name>
</gene>
<dbReference type="SUPFAM" id="SSF55874">
    <property type="entry name" value="ATPase domain of HSP90 chaperone/DNA topoisomerase II/histidine kinase"/>
    <property type="match status" value="1"/>
</dbReference>
<dbReference type="PROSITE" id="PS50110">
    <property type="entry name" value="RESPONSE_REGULATORY"/>
    <property type="match status" value="1"/>
</dbReference>
<evidence type="ECO:0000259" key="7">
    <source>
        <dbReference type="PROSITE" id="PS50109"/>
    </source>
</evidence>
<dbReference type="Proteomes" id="UP000534783">
    <property type="component" value="Unassembled WGS sequence"/>
</dbReference>
<dbReference type="InterPro" id="IPR011006">
    <property type="entry name" value="CheY-like_superfamily"/>
</dbReference>
<evidence type="ECO:0000256" key="3">
    <source>
        <dbReference type="ARBA" id="ARBA00022553"/>
    </source>
</evidence>
<evidence type="ECO:0000256" key="6">
    <source>
        <dbReference type="PROSITE-ProRule" id="PRU00169"/>
    </source>
</evidence>
<evidence type="ECO:0000256" key="5">
    <source>
        <dbReference type="ARBA" id="ARBA00022777"/>
    </source>
</evidence>
<dbReference type="SMART" id="SM00448">
    <property type="entry name" value="REC"/>
    <property type="match status" value="1"/>
</dbReference>
<protein>
    <recommendedName>
        <fullName evidence="2">histidine kinase</fullName>
        <ecNumber evidence="2">2.7.13.3</ecNumber>
    </recommendedName>
</protein>
<evidence type="ECO:0000259" key="8">
    <source>
        <dbReference type="PROSITE" id="PS50110"/>
    </source>
</evidence>
<organism evidence="9 10">
    <name type="scientific">Candidatus Manganitrophus noduliformans</name>
    <dbReference type="NCBI Taxonomy" id="2606439"/>
    <lineage>
        <taxon>Bacteria</taxon>
        <taxon>Pseudomonadati</taxon>
        <taxon>Nitrospirota</taxon>
        <taxon>Nitrospiria</taxon>
        <taxon>Candidatus Troglogloeales</taxon>
        <taxon>Candidatus Manganitrophaceae</taxon>
        <taxon>Candidatus Manganitrophus</taxon>
    </lineage>
</organism>
<dbReference type="RefSeq" id="WP_168062088.1">
    <property type="nucleotide sequence ID" value="NZ_VTOW01000003.1"/>
</dbReference>
<comment type="caution">
    <text evidence="9">The sequence shown here is derived from an EMBL/GenBank/DDBJ whole genome shotgun (WGS) entry which is preliminary data.</text>
</comment>
<proteinExistence type="predicted"/>
<evidence type="ECO:0000256" key="2">
    <source>
        <dbReference type="ARBA" id="ARBA00012438"/>
    </source>
</evidence>
<reference evidence="9 10" key="1">
    <citation type="journal article" date="2020" name="Nature">
        <title>Bacterial chemolithoautotrophy via manganese oxidation.</title>
        <authorList>
            <person name="Yu H."/>
            <person name="Leadbetter J.R."/>
        </authorList>
    </citation>
    <scope>NUCLEOTIDE SEQUENCE [LARGE SCALE GENOMIC DNA]</scope>
    <source>
        <strain evidence="9 10">Mn-1</strain>
    </source>
</reference>
<comment type="catalytic activity">
    <reaction evidence="1">
        <text>ATP + protein L-histidine = ADP + protein N-phospho-L-histidine.</text>
        <dbReference type="EC" id="2.7.13.3"/>
    </reaction>
</comment>
<dbReference type="Gene3D" id="3.40.50.2300">
    <property type="match status" value="1"/>
</dbReference>
<dbReference type="EC" id="2.7.13.3" evidence="2"/>
<dbReference type="AlphaFoldDB" id="A0A7X6ICF6"/>
<dbReference type="InterPro" id="IPR003661">
    <property type="entry name" value="HisK_dim/P_dom"/>
</dbReference>
<dbReference type="Pfam" id="PF02518">
    <property type="entry name" value="HATPase_c"/>
    <property type="match status" value="1"/>
</dbReference>
<feature type="modified residue" description="4-aspartylphosphate" evidence="6">
    <location>
        <position position="60"/>
    </location>
</feature>
<dbReference type="PROSITE" id="PS50109">
    <property type="entry name" value="HIS_KIN"/>
    <property type="match status" value="1"/>
</dbReference>
<evidence type="ECO:0000256" key="4">
    <source>
        <dbReference type="ARBA" id="ARBA00022679"/>
    </source>
</evidence>
<keyword evidence="3 6" id="KW-0597">Phosphoprotein</keyword>
<dbReference type="SUPFAM" id="SSF52172">
    <property type="entry name" value="CheY-like"/>
    <property type="match status" value="1"/>
</dbReference>
<dbReference type="PRINTS" id="PR00344">
    <property type="entry name" value="BCTRLSENSOR"/>
</dbReference>
<evidence type="ECO:0000313" key="10">
    <source>
        <dbReference type="Proteomes" id="UP000534783"/>
    </source>
</evidence>
<dbReference type="CDD" id="cd17569">
    <property type="entry name" value="REC_HupR-like"/>
    <property type="match status" value="1"/>
</dbReference>
<dbReference type="InterPro" id="IPR036097">
    <property type="entry name" value="HisK_dim/P_sf"/>
</dbReference>
<sequence>MPEALRYKDYPILFVDDEEMALVTFKNLFKKEFTIHTAGSGEAALEFIEGHPELALIVSDQRMPDMTGIELLRRISVKRPNLIRMLITAYTEIELVIDAINRGKVHRYITKPYNEEELKQTLKQGVERYYLVKERDRLHAEKIETFKKMAQANRLTAIGILAAGMAHEINNPLVAINTFLQMIPKKYDEEMKDEEFWDKFYAVAVGETHRIQMLISQLLHYSKTPEEEGLKLNGVNINDLLYETITFIDNEAKKKGLTIRQDFEPDLPLCYVDREKIRQVFLNIFLNAIQATQEGYIRIKTSADFDKKHHAFFHVAVEDTGVGITEENLQKLFNPFFTTKQNEGTGLGLMMCHHIIEEHSGSIDVRSELGKGTTMTIHLPVNLTEFNRRKSDRRPSAPSADQ</sequence>
<dbReference type="Pfam" id="PF00072">
    <property type="entry name" value="Response_reg"/>
    <property type="match status" value="1"/>
</dbReference>
<dbReference type="Gene3D" id="1.10.287.130">
    <property type="match status" value="1"/>
</dbReference>
<dbReference type="SMART" id="SM00387">
    <property type="entry name" value="HATPase_c"/>
    <property type="match status" value="1"/>
</dbReference>
<feature type="domain" description="Histidine kinase" evidence="7">
    <location>
        <begin position="164"/>
        <end position="383"/>
    </location>
</feature>
<dbReference type="Pfam" id="PF00512">
    <property type="entry name" value="HisKA"/>
    <property type="match status" value="1"/>
</dbReference>
<dbReference type="InterPro" id="IPR036890">
    <property type="entry name" value="HATPase_C_sf"/>
</dbReference>
<dbReference type="EMBL" id="VTOW01000003">
    <property type="protein sequence ID" value="NKE72445.1"/>
    <property type="molecule type" value="Genomic_DNA"/>
</dbReference>
<dbReference type="PANTHER" id="PTHR43047">
    <property type="entry name" value="TWO-COMPONENT HISTIDINE PROTEIN KINASE"/>
    <property type="match status" value="1"/>
</dbReference>
<accession>A0A7X6ICF6</accession>
<keyword evidence="5" id="KW-0418">Kinase</keyword>
<dbReference type="PANTHER" id="PTHR43047:SF72">
    <property type="entry name" value="OSMOSENSING HISTIDINE PROTEIN KINASE SLN1"/>
    <property type="match status" value="1"/>
</dbReference>
<keyword evidence="4" id="KW-0808">Transferase</keyword>
<evidence type="ECO:0000313" key="9">
    <source>
        <dbReference type="EMBL" id="NKE72445.1"/>
    </source>
</evidence>
<feature type="domain" description="Response regulatory" evidence="8">
    <location>
        <begin position="11"/>
        <end position="126"/>
    </location>
</feature>
<dbReference type="SUPFAM" id="SSF47384">
    <property type="entry name" value="Homodimeric domain of signal transducing histidine kinase"/>
    <property type="match status" value="1"/>
</dbReference>
<evidence type="ECO:0000256" key="1">
    <source>
        <dbReference type="ARBA" id="ARBA00000085"/>
    </source>
</evidence>
<dbReference type="CDD" id="cd00082">
    <property type="entry name" value="HisKA"/>
    <property type="match status" value="1"/>
</dbReference>
<dbReference type="GO" id="GO:0009927">
    <property type="term" value="F:histidine phosphotransfer kinase activity"/>
    <property type="evidence" value="ECO:0007669"/>
    <property type="project" value="TreeGrafter"/>
</dbReference>
<dbReference type="Gene3D" id="3.30.565.10">
    <property type="entry name" value="Histidine kinase-like ATPase, C-terminal domain"/>
    <property type="match status" value="1"/>
</dbReference>
<dbReference type="GO" id="GO:0005886">
    <property type="term" value="C:plasma membrane"/>
    <property type="evidence" value="ECO:0007669"/>
    <property type="project" value="TreeGrafter"/>
</dbReference>
<dbReference type="InterPro" id="IPR004358">
    <property type="entry name" value="Sig_transdc_His_kin-like_C"/>
</dbReference>
<dbReference type="InterPro" id="IPR005467">
    <property type="entry name" value="His_kinase_dom"/>
</dbReference>
<name>A0A7X6ICF6_9BACT</name>